<name>A0A2G2X7Q4_CAPBA</name>
<dbReference type="PANTHER" id="PTHR31479:SF4">
    <property type="entry name" value="FUNGAL LIPASE-LIKE DOMAIN-CONTAINING PROTEIN"/>
    <property type="match status" value="1"/>
</dbReference>
<dbReference type="Proteomes" id="UP000224567">
    <property type="component" value="Unassembled WGS sequence"/>
</dbReference>
<evidence type="ECO:0008006" key="3">
    <source>
        <dbReference type="Google" id="ProtNLM"/>
    </source>
</evidence>
<dbReference type="SUPFAM" id="SSF53474">
    <property type="entry name" value="alpha/beta-Hydrolases"/>
    <property type="match status" value="1"/>
</dbReference>
<gene>
    <name evidence="1" type="ORF">CQW23_07823</name>
</gene>
<dbReference type="PANTHER" id="PTHR31479">
    <property type="entry name" value="ALPHA/BETA-HYDROLASES SUPERFAMILY PROTEIN"/>
    <property type="match status" value="1"/>
</dbReference>
<dbReference type="OrthoDB" id="58570at2759"/>
<comment type="caution">
    <text evidence="1">The sequence shown here is derived from an EMBL/GenBank/DDBJ whole genome shotgun (WGS) entry which is preliminary data.</text>
</comment>
<organism evidence="1 2">
    <name type="scientific">Capsicum baccatum</name>
    <name type="common">Peruvian pepper</name>
    <dbReference type="NCBI Taxonomy" id="33114"/>
    <lineage>
        <taxon>Eukaryota</taxon>
        <taxon>Viridiplantae</taxon>
        <taxon>Streptophyta</taxon>
        <taxon>Embryophyta</taxon>
        <taxon>Tracheophyta</taxon>
        <taxon>Spermatophyta</taxon>
        <taxon>Magnoliopsida</taxon>
        <taxon>eudicotyledons</taxon>
        <taxon>Gunneridae</taxon>
        <taxon>Pentapetalae</taxon>
        <taxon>asterids</taxon>
        <taxon>lamiids</taxon>
        <taxon>Solanales</taxon>
        <taxon>Solanaceae</taxon>
        <taxon>Solanoideae</taxon>
        <taxon>Capsiceae</taxon>
        <taxon>Capsicum</taxon>
    </lineage>
</organism>
<sequence>MTKSYEKETFHLSGPQYLPKILDWGNASHRRSIAASSVKGVYILERDRQKNRQGPDALAPPWWESFHFSLIETLVDSKDQSIFGAIYQYKCPNNDHHSTTSSHHNKNPPKYVIAFRGTLLKPKSAYQDLKLDLRVLVHRLHNSTRITIGLQAVQNIVDLNQGSYNDIWLAGHSLGSTISLIIGRDMVKNDINLETYLFNPPFASLPIEKIINNSTLKLGIRCAHSVVTAGLSFAINMVMSPGSTNQPNDTFPKLCGWVPYLFVNKSDPICSDYFGYFEYLEKMIESGADDIARVVTRNSLQSILETAIGRESEPSQNLPSAHMITNLSPCTSHGLSQWWAPGLQCNYKRYKFW</sequence>
<dbReference type="AlphaFoldDB" id="A0A2G2X7Q4"/>
<dbReference type="Gene3D" id="3.40.50.1820">
    <property type="entry name" value="alpha/beta hydrolase"/>
    <property type="match status" value="1"/>
</dbReference>
<reference evidence="1 2" key="1">
    <citation type="journal article" date="2017" name="Genome Biol.">
        <title>New reference genome sequences of hot pepper reveal the massive evolution of plant disease-resistance genes by retroduplication.</title>
        <authorList>
            <person name="Kim S."/>
            <person name="Park J."/>
            <person name="Yeom S.I."/>
            <person name="Kim Y.M."/>
            <person name="Seo E."/>
            <person name="Kim K.T."/>
            <person name="Kim M.S."/>
            <person name="Lee J.M."/>
            <person name="Cheong K."/>
            <person name="Shin H.S."/>
            <person name="Kim S.B."/>
            <person name="Han K."/>
            <person name="Lee J."/>
            <person name="Park M."/>
            <person name="Lee H.A."/>
            <person name="Lee H.Y."/>
            <person name="Lee Y."/>
            <person name="Oh S."/>
            <person name="Lee J.H."/>
            <person name="Choi E."/>
            <person name="Choi E."/>
            <person name="Lee S.E."/>
            <person name="Jeon J."/>
            <person name="Kim H."/>
            <person name="Choi G."/>
            <person name="Song H."/>
            <person name="Lee J."/>
            <person name="Lee S.C."/>
            <person name="Kwon J.K."/>
            <person name="Lee H.Y."/>
            <person name="Koo N."/>
            <person name="Hong Y."/>
            <person name="Kim R.W."/>
            <person name="Kang W.H."/>
            <person name="Huh J.H."/>
            <person name="Kang B.C."/>
            <person name="Yang T.J."/>
            <person name="Lee Y.H."/>
            <person name="Bennetzen J.L."/>
            <person name="Choi D."/>
        </authorList>
    </citation>
    <scope>NUCLEOTIDE SEQUENCE [LARGE SCALE GENOMIC DNA]</scope>
    <source>
        <strain evidence="2">cv. PBC81</strain>
    </source>
</reference>
<dbReference type="STRING" id="33114.A0A2G2X7Q4"/>
<dbReference type="EMBL" id="MLFT02000003">
    <property type="protein sequence ID" value="PHT53361.1"/>
    <property type="molecule type" value="Genomic_DNA"/>
</dbReference>
<evidence type="ECO:0000313" key="2">
    <source>
        <dbReference type="Proteomes" id="UP000224567"/>
    </source>
</evidence>
<dbReference type="InterPro" id="IPR029058">
    <property type="entry name" value="AB_hydrolase_fold"/>
</dbReference>
<proteinExistence type="predicted"/>
<protein>
    <recommendedName>
        <fullName evidence="3">GDSL esterase/lipase</fullName>
    </recommendedName>
</protein>
<accession>A0A2G2X7Q4</accession>
<reference evidence="2" key="2">
    <citation type="journal article" date="2017" name="J. Anim. Genet.">
        <title>Multiple reference genome sequences of hot pepper reveal the massive evolution of plant disease resistance genes by retroduplication.</title>
        <authorList>
            <person name="Kim S."/>
            <person name="Park J."/>
            <person name="Yeom S.-I."/>
            <person name="Kim Y.-M."/>
            <person name="Seo E."/>
            <person name="Kim K.-T."/>
            <person name="Kim M.-S."/>
            <person name="Lee J.M."/>
            <person name="Cheong K."/>
            <person name="Shin H.-S."/>
            <person name="Kim S.-B."/>
            <person name="Han K."/>
            <person name="Lee J."/>
            <person name="Park M."/>
            <person name="Lee H.-A."/>
            <person name="Lee H.-Y."/>
            <person name="Lee Y."/>
            <person name="Oh S."/>
            <person name="Lee J.H."/>
            <person name="Choi E."/>
            <person name="Choi E."/>
            <person name="Lee S.E."/>
            <person name="Jeon J."/>
            <person name="Kim H."/>
            <person name="Choi G."/>
            <person name="Song H."/>
            <person name="Lee J."/>
            <person name="Lee S.-C."/>
            <person name="Kwon J.-K."/>
            <person name="Lee H.-Y."/>
            <person name="Koo N."/>
            <person name="Hong Y."/>
            <person name="Kim R.W."/>
            <person name="Kang W.-H."/>
            <person name="Huh J.H."/>
            <person name="Kang B.-C."/>
            <person name="Yang T.-J."/>
            <person name="Lee Y.-H."/>
            <person name="Bennetzen J.L."/>
            <person name="Choi D."/>
        </authorList>
    </citation>
    <scope>NUCLEOTIDE SEQUENCE [LARGE SCALE GENOMIC DNA]</scope>
    <source>
        <strain evidence="2">cv. PBC81</strain>
    </source>
</reference>
<keyword evidence="2" id="KW-1185">Reference proteome</keyword>
<evidence type="ECO:0000313" key="1">
    <source>
        <dbReference type="EMBL" id="PHT53361.1"/>
    </source>
</evidence>